<dbReference type="CDD" id="cd06445">
    <property type="entry name" value="ATase"/>
    <property type="match status" value="1"/>
</dbReference>
<sequence length="171" mass="18821">MVFCYTFFDVPIGSCAMVWCEAGGIVRLFLPDNSTSLQSTIETRWPDAQNVHPKGEVLDVIKGVGSYFTEGREVPLTPLLMMKHMPSFYQRVYQRTQRIQRGAVATYKEIASDVGSPRAARAVGRAMSLNPFPLLIPCHRVLKSNEQLGGFSAPGGTSLKAQLLAMEGVKL</sequence>
<dbReference type="AlphaFoldDB" id="A0A1L6MUU5"/>
<dbReference type="Gene3D" id="1.10.10.10">
    <property type="entry name" value="Winged helix-like DNA-binding domain superfamily/Winged helix DNA-binding domain"/>
    <property type="match status" value="1"/>
</dbReference>
<evidence type="ECO:0000256" key="6">
    <source>
        <dbReference type="ARBA" id="ARBA00022763"/>
    </source>
</evidence>
<dbReference type="InterPro" id="IPR036631">
    <property type="entry name" value="MGMT_N_sf"/>
</dbReference>
<dbReference type="InterPro" id="IPR014048">
    <property type="entry name" value="MethylDNA_cys_MeTrfase_DNA-bd"/>
</dbReference>
<evidence type="ECO:0000256" key="3">
    <source>
        <dbReference type="ARBA" id="ARBA00011918"/>
    </source>
</evidence>
<evidence type="ECO:0000256" key="4">
    <source>
        <dbReference type="ARBA" id="ARBA00022603"/>
    </source>
</evidence>
<gene>
    <name evidence="10" type="ORF">BCY86_00290</name>
</gene>
<reference evidence="10 11" key="1">
    <citation type="submission" date="2016-08" db="EMBL/GenBank/DDBJ databases">
        <title>Identification and validation of antigenic proteins from Pajaroellobacter abortibovis using de-novo genome sequence assembly and reverse vaccinology.</title>
        <authorList>
            <person name="Welly B.T."/>
            <person name="Miller M.R."/>
            <person name="Stott J.L."/>
            <person name="Blanchard M.T."/>
            <person name="Islas-Trejo A.D."/>
            <person name="O'Rourke S.M."/>
            <person name="Young A.E."/>
            <person name="Medrano J.F."/>
            <person name="Van Eenennaam A.L."/>
        </authorList>
    </citation>
    <scope>NUCLEOTIDE SEQUENCE [LARGE SCALE GENOMIC DNA]</scope>
    <source>
        <strain evidence="10 11">BTF92-0548A/99-0131</strain>
    </source>
</reference>
<dbReference type="PANTHER" id="PTHR10815:SF5">
    <property type="entry name" value="METHYLATED-DNA--PROTEIN-CYSTEINE METHYLTRANSFERASE"/>
    <property type="match status" value="1"/>
</dbReference>
<keyword evidence="11" id="KW-1185">Reference proteome</keyword>
<dbReference type="EC" id="2.1.1.63" evidence="3"/>
<protein>
    <recommendedName>
        <fullName evidence="3">methylated-DNA--[protein]-cysteine S-methyltransferase</fullName>
        <ecNumber evidence="3">2.1.1.63</ecNumber>
    </recommendedName>
</protein>
<comment type="similarity">
    <text evidence="2">Belongs to the MGMT family.</text>
</comment>
<name>A0A1L6MUU5_9BACT</name>
<dbReference type="STRING" id="1882918.BCY86_00290"/>
<evidence type="ECO:0000259" key="9">
    <source>
        <dbReference type="Pfam" id="PF01035"/>
    </source>
</evidence>
<keyword evidence="7" id="KW-0234">DNA repair</keyword>
<evidence type="ECO:0000256" key="7">
    <source>
        <dbReference type="ARBA" id="ARBA00023204"/>
    </source>
</evidence>
<evidence type="ECO:0000256" key="2">
    <source>
        <dbReference type="ARBA" id="ARBA00008711"/>
    </source>
</evidence>
<dbReference type="FunFam" id="1.10.10.10:FF:000214">
    <property type="entry name" value="Methylated-DNA--protein-cysteine methyltransferase"/>
    <property type="match status" value="1"/>
</dbReference>
<dbReference type="GO" id="GO:0032259">
    <property type="term" value="P:methylation"/>
    <property type="evidence" value="ECO:0007669"/>
    <property type="project" value="UniProtKB-KW"/>
</dbReference>
<accession>A0A1L6MUU5</accession>
<dbReference type="EMBL" id="CP016908">
    <property type="protein sequence ID" value="APR99284.1"/>
    <property type="molecule type" value="Genomic_DNA"/>
</dbReference>
<dbReference type="InterPro" id="IPR036217">
    <property type="entry name" value="MethylDNA_cys_MeTrfase_DNAb"/>
</dbReference>
<evidence type="ECO:0000256" key="8">
    <source>
        <dbReference type="ARBA" id="ARBA00049348"/>
    </source>
</evidence>
<feature type="domain" description="Methylated-DNA-[protein]-cysteine S-methyltransferase DNA binding" evidence="9">
    <location>
        <begin position="88"/>
        <end position="169"/>
    </location>
</feature>
<comment type="catalytic activity">
    <reaction evidence="1">
        <text>a 4-O-methyl-thymidine in DNA + L-cysteinyl-[protein] = a thymidine in DNA + S-methyl-L-cysteinyl-[protein]</text>
        <dbReference type="Rhea" id="RHEA:53428"/>
        <dbReference type="Rhea" id="RHEA-COMP:10131"/>
        <dbReference type="Rhea" id="RHEA-COMP:10132"/>
        <dbReference type="Rhea" id="RHEA-COMP:13555"/>
        <dbReference type="Rhea" id="RHEA-COMP:13556"/>
        <dbReference type="ChEBI" id="CHEBI:29950"/>
        <dbReference type="ChEBI" id="CHEBI:82612"/>
        <dbReference type="ChEBI" id="CHEBI:137386"/>
        <dbReference type="ChEBI" id="CHEBI:137387"/>
        <dbReference type="EC" id="2.1.1.63"/>
    </reaction>
</comment>
<evidence type="ECO:0000313" key="10">
    <source>
        <dbReference type="EMBL" id="APR99284.1"/>
    </source>
</evidence>
<keyword evidence="6" id="KW-0227">DNA damage</keyword>
<organism evidence="10 11">
    <name type="scientific">Pajaroellobacter abortibovis</name>
    <dbReference type="NCBI Taxonomy" id="1882918"/>
    <lineage>
        <taxon>Bacteria</taxon>
        <taxon>Pseudomonadati</taxon>
        <taxon>Myxococcota</taxon>
        <taxon>Polyangia</taxon>
        <taxon>Polyangiales</taxon>
        <taxon>Polyangiaceae</taxon>
    </lineage>
</organism>
<dbReference type="Proteomes" id="UP000185544">
    <property type="component" value="Chromosome"/>
</dbReference>
<dbReference type="OrthoDB" id="9802228at2"/>
<dbReference type="KEGG" id="pabo:BCY86_00290"/>
<dbReference type="SUPFAM" id="SSF46767">
    <property type="entry name" value="Methylated DNA-protein cysteine methyltransferase, C-terminal domain"/>
    <property type="match status" value="1"/>
</dbReference>
<comment type="catalytic activity">
    <reaction evidence="8">
        <text>a 6-O-methyl-2'-deoxyguanosine in DNA + L-cysteinyl-[protein] = S-methyl-L-cysteinyl-[protein] + a 2'-deoxyguanosine in DNA</text>
        <dbReference type="Rhea" id="RHEA:24000"/>
        <dbReference type="Rhea" id="RHEA-COMP:10131"/>
        <dbReference type="Rhea" id="RHEA-COMP:10132"/>
        <dbReference type="Rhea" id="RHEA-COMP:11367"/>
        <dbReference type="Rhea" id="RHEA-COMP:11368"/>
        <dbReference type="ChEBI" id="CHEBI:29950"/>
        <dbReference type="ChEBI" id="CHEBI:82612"/>
        <dbReference type="ChEBI" id="CHEBI:85445"/>
        <dbReference type="ChEBI" id="CHEBI:85448"/>
        <dbReference type="EC" id="2.1.1.63"/>
    </reaction>
</comment>
<proteinExistence type="inferred from homology"/>
<dbReference type="NCBIfam" id="TIGR00589">
    <property type="entry name" value="ogt"/>
    <property type="match status" value="1"/>
</dbReference>
<dbReference type="Pfam" id="PF01035">
    <property type="entry name" value="DNA_binding_1"/>
    <property type="match status" value="1"/>
</dbReference>
<keyword evidence="5" id="KW-0808">Transferase</keyword>
<dbReference type="PROSITE" id="PS00374">
    <property type="entry name" value="MGMT"/>
    <property type="match status" value="1"/>
</dbReference>
<dbReference type="InterPro" id="IPR001497">
    <property type="entry name" value="MethylDNA_cys_MeTrfase_AS"/>
</dbReference>
<evidence type="ECO:0000313" key="11">
    <source>
        <dbReference type="Proteomes" id="UP000185544"/>
    </source>
</evidence>
<dbReference type="InterPro" id="IPR036388">
    <property type="entry name" value="WH-like_DNA-bd_sf"/>
</dbReference>
<keyword evidence="4" id="KW-0489">Methyltransferase</keyword>
<dbReference type="SUPFAM" id="SSF53155">
    <property type="entry name" value="Methylated DNA-protein cysteine methyltransferase domain"/>
    <property type="match status" value="1"/>
</dbReference>
<dbReference type="RefSeq" id="WP_075275917.1">
    <property type="nucleotide sequence ID" value="NZ_CP016908.1"/>
</dbReference>
<evidence type="ECO:0000256" key="1">
    <source>
        <dbReference type="ARBA" id="ARBA00001286"/>
    </source>
</evidence>
<evidence type="ECO:0000256" key="5">
    <source>
        <dbReference type="ARBA" id="ARBA00022679"/>
    </source>
</evidence>
<dbReference type="GO" id="GO:0006281">
    <property type="term" value="P:DNA repair"/>
    <property type="evidence" value="ECO:0007669"/>
    <property type="project" value="UniProtKB-KW"/>
</dbReference>
<dbReference type="PANTHER" id="PTHR10815">
    <property type="entry name" value="METHYLATED-DNA--PROTEIN-CYSTEINE METHYLTRANSFERASE"/>
    <property type="match status" value="1"/>
</dbReference>
<dbReference type="GO" id="GO:0003908">
    <property type="term" value="F:methylated-DNA-[protein]-cysteine S-methyltransferase activity"/>
    <property type="evidence" value="ECO:0007669"/>
    <property type="project" value="UniProtKB-EC"/>
</dbReference>